<keyword evidence="7" id="KW-0325">Glycoprotein</keyword>
<evidence type="ECO:0000256" key="3">
    <source>
        <dbReference type="ARBA" id="ARBA00022692"/>
    </source>
</evidence>
<name>A0ABM5IS55_DIAVI</name>
<evidence type="ECO:0000256" key="9">
    <source>
        <dbReference type="SAM" id="SignalP"/>
    </source>
</evidence>
<dbReference type="SUPFAM" id="SSF53850">
    <property type="entry name" value="Periplasmic binding protein-like II"/>
    <property type="match status" value="2"/>
</dbReference>
<keyword evidence="6" id="KW-0675">Receptor</keyword>
<evidence type="ECO:0000313" key="10">
    <source>
        <dbReference type="EnsemblMetazoa" id="XP_028140336.2"/>
    </source>
</evidence>
<protein>
    <submittedName>
        <fullName evidence="10">Uncharacterized protein</fullName>
    </submittedName>
</protein>
<proteinExistence type="predicted"/>
<keyword evidence="4 8" id="KW-1133">Transmembrane helix</keyword>
<feature type="transmembrane region" description="Helical" evidence="8">
    <location>
        <begin position="331"/>
        <end position="349"/>
    </location>
</feature>
<sequence>MFVLIAQLFLVSSADAILNIDPLTDLSTEQSLSSCAAELGRFYFRDQFNESVIVIFENSTKFSSLRSFLVNELANENKPYYIISLNKSILRNKSGRMFKHLLIEMSYVDKFKETIEIIKVLPSWNPKANFLIISFTTFEDSKVTANTIFTMLWKEDIVPIAVILIDQKKTNFDIFTRSSMYDLSVDISELNICGRLRRENITYDKIVMRPIDTFKKVRAKFYPWPPFTFDLKKPGIEIRLIDTLAKTCKLTVEYYEIDPKYPSGEVFDNGTLTKEFKELADNKFDIIFGGYTLTDERILYLSPSVSYYYDELLWCVPNKERYQYNIYIEKIVILLGLLILLVLIVMIWYTNRSEEPKLRFDSSIDDLSTEQSLSSCAAELCQMYFRDQFNESVIVIFENSTKFSTPRSFLINELANENKSYYIIALNKSILRNKSTRMFKHLLIEMSSVDKFKETIEIIKVLPSWNPKANFLIISFTAFEDSKATANTIFTILWKEDIVPIAVILIDQKNLTNLDIFTRSSMYDLNVNISELSICGRLRRENITYNKIVTRPMETFKKVRAKFYRWPPFTMYDGISFDGSFSLKKPGIEKRLIETLAKTCKLTVEYYEIDPRYPSGEVFANGTLTKEFKDLADNKFDIIFGGYTLTYERILYLSPSVSYYYDELLWCVPSKKQYQYDIYIEKIVILLGLLILLALIILIWYTNRSEEPISRFDSSIDGIVLKAFAICLHIPIPCLPKSNRLRYFVGLLIIFAFFCNTTFTTEITSFFMKRKPCQMYDSMPKIYKNNLKTYFVTNSIRYFNSDFIEGISRDEIVKRKIDCHDSLECLKFIQEGLSSFLTTKSNTEYYLDMKQVDKELIYCFYYSYGSSISLIMRKGFLYINEFNTIIHQLLSTGVVEKWKQEIFSVNNKDQRELGVEELKLEDIFVIFYILIFGYICSILVFLCEIYKF</sequence>
<dbReference type="InterPro" id="IPR052192">
    <property type="entry name" value="Insect_Ionotropic_Sensory_Rcpt"/>
</dbReference>
<evidence type="ECO:0000256" key="6">
    <source>
        <dbReference type="ARBA" id="ARBA00023170"/>
    </source>
</evidence>
<organism evidence="10 11">
    <name type="scientific">Diabrotica virgifera virgifera</name>
    <name type="common">western corn rootworm</name>
    <dbReference type="NCBI Taxonomy" id="50390"/>
    <lineage>
        <taxon>Eukaryota</taxon>
        <taxon>Metazoa</taxon>
        <taxon>Ecdysozoa</taxon>
        <taxon>Arthropoda</taxon>
        <taxon>Hexapoda</taxon>
        <taxon>Insecta</taxon>
        <taxon>Pterygota</taxon>
        <taxon>Neoptera</taxon>
        <taxon>Endopterygota</taxon>
        <taxon>Coleoptera</taxon>
        <taxon>Polyphaga</taxon>
        <taxon>Cucujiformia</taxon>
        <taxon>Chrysomeloidea</taxon>
        <taxon>Chrysomelidae</taxon>
        <taxon>Galerucinae</taxon>
        <taxon>Diabroticina</taxon>
        <taxon>Diabroticites</taxon>
        <taxon>Diabrotica</taxon>
    </lineage>
</organism>
<keyword evidence="11" id="KW-1185">Reference proteome</keyword>
<feature type="transmembrane region" description="Helical" evidence="8">
    <location>
        <begin position="856"/>
        <end position="872"/>
    </location>
</feature>
<evidence type="ECO:0000313" key="11">
    <source>
        <dbReference type="Proteomes" id="UP001652700"/>
    </source>
</evidence>
<comment type="subcellular location">
    <subcellularLocation>
        <location evidence="1">Cell membrane</location>
        <topology evidence="1">Multi-pass membrane protein</topology>
    </subcellularLocation>
</comment>
<evidence type="ECO:0000256" key="5">
    <source>
        <dbReference type="ARBA" id="ARBA00023136"/>
    </source>
</evidence>
<feature type="chain" id="PRO_5047002587" evidence="9">
    <location>
        <begin position="17"/>
        <end position="948"/>
    </location>
</feature>
<keyword evidence="5 8" id="KW-0472">Membrane</keyword>
<keyword evidence="9" id="KW-0732">Signal</keyword>
<dbReference type="RefSeq" id="XP_028140336.2">
    <property type="nucleotide sequence ID" value="XM_028284535.2"/>
</dbReference>
<dbReference type="EnsemblMetazoa" id="XM_028284535.2">
    <property type="protein sequence ID" value="XP_028140336.2"/>
    <property type="gene ID" value="LOC114334491"/>
</dbReference>
<feature type="transmembrane region" description="Helical" evidence="8">
    <location>
        <begin position="743"/>
        <end position="768"/>
    </location>
</feature>
<reference evidence="10" key="1">
    <citation type="submission" date="2025-05" db="UniProtKB">
        <authorList>
            <consortium name="EnsemblMetazoa"/>
        </authorList>
    </citation>
    <scope>IDENTIFICATION</scope>
</reference>
<evidence type="ECO:0000256" key="8">
    <source>
        <dbReference type="SAM" id="Phobius"/>
    </source>
</evidence>
<evidence type="ECO:0000256" key="4">
    <source>
        <dbReference type="ARBA" id="ARBA00022989"/>
    </source>
</evidence>
<dbReference type="PANTHER" id="PTHR42643:SF30">
    <property type="entry name" value="IONOTROPIC RECEPTOR 40A-RELATED"/>
    <property type="match status" value="1"/>
</dbReference>
<dbReference type="Proteomes" id="UP001652700">
    <property type="component" value="Unplaced"/>
</dbReference>
<evidence type="ECO:0000256" key="1">
    <source>
        <dbReference type="ARBA" id="ARBA00004651"/>
    </source>
</evidence>
<keyword evidence="2" id="KW-1003">Cell membrane</keyword>
<evidence type="ECO:0000256" key="2">
    <source>
        <dbReference type="ARBA" id="ARBA00022475"/>
    </source>
</evidence>
<keyword evidence="3 8" id="KW-0812">Transmembrane</keyword>
<feature type="transmembrane region" description="Helical" evidence="8">
    <location>
        <begin position="923"/>
        <end position="943"/>
    </location>
</feature>
<feature type="transmembrane region" description="Helical" evidence="8">
    <location>
        <begin position="679"/>
        <end position="701"/>
    </location>
</feature>
<accession>A0ABM5IS55</accession>
<dbReference type="GeneID" id="114334491"/>
<evidence type="ECO:0000256" key="7">
    <source>
        <dbReference type="ARBA" id="ARBA00023180"/>
    </source>
</evidence>
<dbReference type="Gene3D" id="3.40.190.10">
    <property type="entry name" value="Periplasmic binding protein-like II"/>
    <property type="match status" value="2"/>
</dbReference>
<feature type="signal peptide" evidence="9">
    <location>
        <begin position="1"/>
        <end position="16"/>
    </location>
</feature>
<dbReference type="PANTHER" id="PTHR42643">
    <property type="entry name" value="IONOTROPIC RECEPTOR 20A-RELATED"/>
    <property type="match status" value="1"/>
</dbReference>